<dbReference type="InterPro" id="IPR016179">
    <property type="entry name" value="Insulin-like"/>
</dbReference>
<dbReference type="PRINTS" id="PR00276">
    <property type="entry name" value="INSULINFAMLY"/>
</dbReference>
<feature type="domain" description="Insulin-like" evidence="3">
    <location>
        <begin position="106"/>
        <end position="235"/>
    </location>
</feature>
<name>A0ABP0FZ13_CLALP</name>
<evidence type="ECO:0000256" key="2">
    <source>
        <dbReference type="RuleBase" id="RU000406"/>
    </source>
</evidence>
<evidence type="ECO:0000256" key="1">
    <source>
        <dbReference type="ARBA" id="ARBA00009034"/>
    </source>
</evidence>
<dbReference type="InterPro" id="IPR022353">
    <property type="entry name" value="Insulin_CS"/>
</dbReference>
<comment type="caution">
    <text evidence="4">The sequence shown here is derived from an EMBL/GenBank/DDBJ whole genome shotgun (WGS) entry which is preliminary data.</text>
</comment>
<dbReference type="SUPFAM" id="SSF56994">
    <property type="entry name" value="Insulin-like"/>
    <property type="match status" value="1"/>
</dbReference>
<evidence type="ECO:0000313" key="5">
    <source>
        <dbReference type="Proteomes" id="UP001642483"/>
    </source>
</evidence>
<accession>A0ABP0FZ13</accession>
<dbReference type="Proteomes" id="UP001642483">
    <property type="component" value="Unassembled WGS sequence"/>
</dbReference>
<dbReference type="PROSITE" id="PS00262">
    <property type="entry name" value="INSULIN"/>
    <property type="match status" value="1"/>
</dbReference>
<comment type="subcellular location">
    <subcellularLocation>
        <location evidence="2">Secreted</location>
    </subcellularLocation>
</comment>
<dbReference type="SMART" id="SM00078">
    <property type="entry name" value="IlGF"/>
    <property type="match status" value="1"/>
</dbReference>
<evidence type="ECO:0000313" key="4">
    <source>
        <dbReference type="EMBL" id="CAK8683776.1"/>
    </source>
</evidence>
<dbReference type="Pfam" id="PF00049">
    <property type="entry name" value="Insulin"/>
    <property type="match status" value="1"/>
</dbReference>
<gene>
    <name evidence="4" type="ORF">CVLEPA_LOCUS14810</name>
</gene>
<proteinExistence type="inferred from homology"/>
<evidence type="ECO:0000259" key="3">
    <source>
        <dbReference type="SMART" id="SM00078"/>
    </source>
</evidence>
<keyword evidence="5" id="KW-1185">Reference proteome</keyword>
<dbReference type="InterPro" id="IPR036438">
    <property type="entry name" value="Insulin-like_sf"/>
</dbReference>
<protein>
    <recommendedName>
        <fullName evidence="3">Insulin-like domain-containing protein</fullName>
    </recommendedName>
</protein>
<dbReference type="InterPro" id="IPR022352">
    <property type="entry name" value="Ins/IGF/rlx"/>
</dbReference>
<comment type="similarity">
    <text evidence="1 2">Belongs to the insulin family.</text>
</comment>
<keyword evidence="2" id="KW-0964">Secreted</keyword>
<reference evidence="4 5" key="1">
    <citation type="submission" date="2024-02" db="EMBL/GenBank/DDBJ databases">
        <authorList>
            <person name="Daric V."/>
            <person name="Darras S."/>
        </authorList>
    </citation>
    <scope>NUCLEOTIDE SEQUENCE [LARGE SCALE GENOMIC DNA]</scope>
</reference>
<dbReference type="Gene3D" id="1.10.100.10">
    <property type="entry name" value="Insulin-like"/>
    <property type="match status" value="1"/>
</dbReference>
<sequence length="240" mass="27647">MPLFLLFSLISRKQLVSFIPLYKLRRSSVEIYDKNFLSTSEMAATSTLKAQQILSQRDQKKTHKAMTKNLKCSVCKLIIVILCTTYQVSEGRVRTRNASLPGIQPIRSCGSRLVDALRFMCRLGMSNHKMCMQSTVQYCHSNAYMANPICRFNCTQTKKDRMQHNTSDDVFLERWLRNHVITAMTEGRLRRTHNKSKNGPTTHLLGRAKDRVVKRSVAMKCCRNTCSIDVLEEFCSRLNQ</sequence>
<organism evidence="4 5">
    <name type="scientific">Clavelina lepadiformis</name>
    <name type="common">Light-bulb sea squirt</name>
    <name type="synonym">Ascidia lepadiformis</name>
    <dbReference type="NCBI Taxonomy" id="159417"/>
    <lineage>
        <taxon>Eukaryota</taxon>
        <taxon>Metazoa</taxon>
        <taxon>Chordata</taxon>
        <taxon>Tunicata</taxon>
        <taxon>Ascidiacea</taxon>
        <taxon>Aplousobranchia</taxon>
        <taxon>Clavelinidae</taxon>
        <taxon>Clavelina</taxon>
    </lineage>
</organism>
<dbReference type="EMBL" id="CAWYQH010000097">
    <property type="protein sequence ID" value="CAK8683776.1"/>
    <property type="molecule type" value="Genomic_DNA"/>
</dbReference>